<keyword evidence="1" id="KW-1133">Transmembrane helix</keyword>
<keyword evidence="1" id="KW-0472">Membrane</keyword>
<name>A0A1N6DJK1_9GAMM</name>
<gene>
    <name evidence="2" type="ORF">SAMN05443662_0195</name>
</gene>
<dbReference type="EMBL" id="FSRE01000001">
    <property type="protein sequence ID" value="SIN70897.1"/>
    <property type="molecule type" value="Genomic_DNA"/>
</dbReference>
<evidence type="ECO:0008006" key="4">
    <source>
        <dbReference type="Google" id="ProtNLM"/>
    </source>
</evidence>
<organism evidence="2 3">
    <name type="scientific">Sulfurivirga caldicuralii</name>
    <dbReference type="NCBI Taxonomy" id="364032"/>
    <lineage>
        <taxon>Bacteria</taxon>
        <taxon>Pseudomonadati</taxon>
        <taxon>Pseudomonadota</taxon>
        <taxon>Gammaproteobacteria</taxon>
        <taxon>Thiotrichales</taxon>
        <taxon>Piscirickettsiaceae</taxon>
        <taxon>Sulfurivirga</taxon>
    </lineage>
</organism>
<feature type="transmembrane region" description="Helical" evidence="1">
    <location>
        <begin position="186"/>
        <end position="205"/>
    </location>
</feature>
<dbReference type="AlphaFoldDB" id="A0A1N6DJK1"/>
<feature type="transmembrane region" description="Helical" evidence="1">
    <location>
        <begin position="158"/>
        <end position="180"/>
    </location>
</feature>
<sequence length="260" mass="29031">MTEQNNNLGWLNLTSLAMPVKVLFTGYLMAIGVGLMMAGLQIMLTHGMADGKFGLSVDDIVYSYYGNRSNSKLEAKLNGSMKDKAPPAERLEIIKWVHNGATKEEWDAKIHGIMQKHCAMCHAHTPTLPNVAKYDEAKKLAEVDHGASISQLTRVSHIHLFGISFIFMFVGFIFSFAVGFKWWVKVALIFTPFAFLVIDIASWWLTKLNPGFAWFTIIGGLAYTAASTVMILTSLWQMWITPWKKGKVSCNAWSGECDKA</sequence>
<protein>
    <recommendedName>
        <fullName evidence="4">Elongation factor-1 alpha</fullName>
    </recommendedName>
</protein>
<dbReference type="STRING" id="364032.SAMN05443662_0195"/>
<reference evidence="2 3" key="1">
    <citation type="submission" date="2016-11" db="EMBL/GenBank/DDBJ databases">
        <authorList>
            <person name="Jaros S."/>
            <person name="Januszkiewicz K."/>
            <person name="Wedrychowicz H."/>
        </authorList>
    </citation>
    <scope>NUCLEOTIDE SEQUENCE [LARGE SCALE GENOMIC DNA]</scope>
    <source>
        <strain evidence="2 3">DSM 17737</strain>
    </source>
</reference>
<evidence type="ECO:0000313" key="3">
    <source>
        <dbReference type="Proteomes" id="UP000198461"/>
    </source>
</evidence>
<dbReference type="Proteomes" id="UP000198461">
    <property type="component" value="Unassembled WGS sequence"/>
</dbReference>
<dbReference type="RefSeq" id="WP_074200534.1">
    <property type="nucleotide sequence ID" value="NZ_FSRE01000001.1"/>
</dbReference>
<proteinExistence type="predicted"/>
<feature type="transmembrane region" description="Helical" evidence="1">
    <location>
        <begin position="20"/>
        <end position="44"/>
    </location>
</feature>
<keyword evidence="3" id="KW-1185">Reference proteome</keyword>
<evidence type="ECO:0000256" key="1">
    <source>
        <dbReference type="SAM" id="Phobius"/>
    </source>
</evidence>
<keyword evidence="1" id="KW-0812">Transmembrane</keyword>
<accession>A0A1N6DJK1</accession>
<dbReference type="OrthoDB" id="282780at2"/>
<evidence type="ECO:0000313" key="2">
    <source>
        <dbReference type="EMBL" id="SIN70897.1"/>
    </source>
</evidence>
<feature type="transmembrane region" description="Helical" evidence="1">
    <location>
        <begin position="212"/>
        <end position="236"/>
    </location>
</feature>